<dbReference type="GO" id="GO:0102943">
    <property type="term" value="F:trans-2,3-dihydro-3-hydroxy-anthranilate isomerase activity"/>
    <property type="evidence" value="ECO:0007669"/>
    <property type="project" value="UniProtKB-EC"/>
</dbReference>
<dbReference type="SUPFAM" id="SSF54506">
    <property type="entry name" value="Diaminopimelate epimerase-like"/>
    <property type="match status" value="1"/>
</dbReference>
<dbReference type="PIRSF" id="PIRSF016184">
    <property type="entry name" value="PhzC_PhzF"/>
    <property type="match status" value="1"/>
</dbReference>
<reference evidence="3 4" key="1">
    <citation type="submission" date="2017-03" db="EMBL/GenBank/DDBJ databases">
        <authorList>
            <person name="Afonso C.L."/>
            <person name="Miller P.J."/>
            <person name="Scott M.A."/>
            <person name="Spackman E."/>
            <person name="Goraichik I."/>
            <person name="Dimitrov K.M."/>
            <person name="Suarez D.L."/>
            <person name="Swayne D.E."/>
        </authorList>
    </citation>
    <scope>NUCLEOTIDE SEQUENCE [LARGE SCALE GENOMIC DNA]</scope>
    <source>
        <strain evidence="3 4">CECT 7639</strain>
    </source>
</reference>
<evidence type="ECO:0000256" key="2">
    <source>
        <dbReference type="PIRSR" id="PIRSR016184-1"/>
    </source>
</evidence>
<feature type="active site" evidence="2">
    <location>
        <position position="47"/>
    </location>
</feature>
<accession>A0A1Y5TMR6</accession>
<dbReference type="InterPro" id="IPR003719">
    <property type="entry name" value="Phenazine_PhzF-like"/>
</dbReference>
<keyword evidence="3" id="KW-0413">Isomerase</keyword>
<comment type="similarity">
    <text evidence="1">Belongs to the PhzF family.</text>
</comment>
<evidence type="ECO:0000313" key="3">
    <source>
        <dbReference type="EMBL" id="SLN67685.1"/>
    </source>
</evidence>
<gene>
    <name evidence="3" type="primary">phzF</name>
    <name evidence="3" type="ORF">TRL7639_03906</name>
</gene>
<evidence type="ECO:0000256" key="1">
    <source>
        <dbReference type="ARBA" id="ARBA00008270"/>
    </source>
</evidence>
<sequence>MQSRRFMQVDVFTPTPTQGNGLAVVLDGDGLSDQQMQDFATWTNLAETTFIQFPTSPDADYRLRIFSLSGEMLFAGHPTLGSCAAWLAAGGVSKRPGVVVQECGVGLVEIDQSGAMPAFAAPSTTVDALDPDQVERICAALALPRDLITRTTRLNNGPTWQVIELQSAADVLAVAPFAKRGPEFRGVALLGPGGEADVEVRNLGPASSMSEDPITGSLNAALACWKYETGDWTGPKVIAQGTCIGRTGRVYADCREGTVWIGGQSHILIDGTVTL</sequence>
<evidence type="ECO:0000313" key="4">
    <source>
        <dbReference type="Proteomes" id="UP000193077"/>
    </source>
</evidence>
<keyword evidence="4" id="KW-1185">Reference proteome</keyword>
<protein>
    <submittedName>
        <fullName evidence="3">Trans-2,3-dihydro-3-hydroxyanthranilate isomerase</fullName>
        <ecNumber evidence="3">5.3.3.17</ecNumber>
    </submittedName>
</protein>
<dbReference type="Gene3D" id="3.10.310.10">
    <property type="entry name" value="Diaminopimelate Epimerase, Chain A, domain 1"/>
    <property type="match status" value="2"/>
</dbReference>
<dbReference type="Proteomes" id="UP000193077">
    <property type="component" value="Unassembled WGS sequence"/>
</dbReference>
<dbReference type="Pfam" id="PF02567">
    <property type="entry name" value="PhzC-PhzF"/>
    <property type="match status" value="1"/>
</dbReference>
<dbReference type="NCBIfam" id="TIGR00654">
    <property type="entry name" value="PhzF_family"/>
    <property type="match status" value="1"/>
</dbReference>
<dbReference type="EC" id="5.3.3.17" evidence="3"/>
<name>A0A1Y5TMR6_9RHOB</name>
<dbReference type="OrthoDB" id="9788221at2"/>
<dbReference type="EMBL" id="FWFO01000004">
    <property type="protein sequence ID" value="SLN67685.1"/>
    <property type="molecule type" value="Genomic_DNA"/>
</dbReference>
<dbReference type="AlphaFoldDB" id="A0A1Y5TMR6"/>
<dbReference type="RefSeq" id="WP_085797530.1">
    <property type="nucleotide sequence ID" value="NZ_FWFO01000004.1"/>
</dbReference>
<organism evidence="3 4">
    <name type="scientific">Falsiruegeria litorea R37</name>
    <dbReference type="NCBI Taxonomy" id="1200284"/>
    <lineage>
        <taxon>Bacteria</taxon>
        <taxon>Pseudomonadati</taxon>
        <taxon>Pseudomonadota</taxon>
        <taxon>Alphaproteobacteria</taxon>
        <taxon>Rhodobacterales</taxon>
        <taxon>Roseobacteraceae</taxon>
        <taxon>Falsiruegeria</taxon>
    </lineage>
</organism>
<proteinExistence type="inferred from homology"/>
<dbReference type="GO" id="GO:0005737">
    <property type="term" value="C:cytoplasm"/>
    <property type="evidence" value="ECO:0007669"/>
    <property type="project" value="TreeGrafter"/>
</dbReference>
<dbReference type="PANTHER" id="PTHR13774">
    <property type="entry name" value="PHENAZINE BIOSYNTHESIS PROTEIN"/>
    <property type="match status" value="1"/>
</dbReference>
<dbReference type="PANTHER" id="PTHR13774:SF32">
    <property type="entry name" value="ANTISENSE-ENHANCING SEQUENCE 1"/>
    <property type="match status" value="1"/>
</dbReference>